<dbReference type="FunFam" id="3.90.1200.10:FF:000007">
    <property type="entry name" value="hydroxylysine kinase isoform X1"/>
    <property type="match status" value="1"/>
</dbReference>
<dbReference type="SUPFAM" id="SSF56112">
    <property type="entry name" value="Protein kinase-like (PK-like)"/>
    <property type="match status" value="1"/>
</dbReference>
<reference evidence="11" key="2">
    <citation type="submission" date="2022-10" db="EMBL/GenBank/DDBJ databases">
        <authorList>
            <consortium name="ENA_rothamsted_submissions"/>
            <consortium name="culmorum"/>
            <person name="King R."/>
        </authorList>
    </citation>
    <scope>NUCLEOTIDE SEQUENCE</scope>
</reference>
<keyword evidence="5" id="KW-0418">Kinase</keyword>
<dbReference type="InterPro" id="IPR011009">
    <property type="entry name" value="Kinase-like_dom_sf"/>
</dbReference>
<dbReference type="AlphaFoldDB" id="A0A9P0DUL5"/>
<proteinExistence type="inferred from homology"/>
<feature type="domain" description="Aminoglycoside phosphotransferase" evidence="10">
    <location>
        <begin position="22"/>
        <end position="166"/>
    </location>
</feature>
<dbReference type="OrthoDB" id="3169036at2759"/>
<evidence type="ECO:0000256" key="4">
    <source>
        <dbReference type="ARBA" id="ARBA00022679"/>
    </source>
</evidence>
<evidence type="ECO:0000256" key="7">
    <source>
        <dbReference type="ARBA" id="ARBA00037368"/>
    </source>
</evidence>
<dbReference type="PANTHER" id="PTHR21064">
    <property type="entry name" value="AMINOGLYCOSIDE PHOSPHOTRANSFERASE DOMAIN-CONTAINING PROTEIN-RELATED"/>
    <property type="match status" value="1"/>
</dbReference>
<evidence type="ECO:0000259" key="10">
    <source>
        <dbReference type="Pfam" id="PF01636"/>
    </source>
</evidence>
<keyword evidence="3" id="KW-0963">Cytoplasm</keyword>
<dbReference type="GO" id="GO:0047992">
    <property type="term" value="F:hydroxylysine kinase activity"/>
    <property type="evidence" value="ECO:0007669"/>
    <property type="project" value="UniProtKB-EC"/>
</dbReference>
<name>A0A9P0DUL5_PHACE</name>
<keyword evidence="4" id="KW-0808">Transferase</keyword>
<organism evidence="11 12">
    <name type="scientific">Phaedon cochleariae</name>
    <name type="common">Mustard beetle</name>
    <dbReference type="NCBI Taxonomy" id="80249"/>
    <lineage>
        <taxon>Eukaryota</taxon>
        <taxon>Metazoa</taxon>
        <taxon>Ecdysozoa</taxon>
        <taxon>Arthropoda</taxon>
        <taxon>Hexapoda</taxon>
        <taxon>Insecta</taxon>
        <taxon>Pterygota</taxon>
        <taxon>Neoptera</taxon>
        <taxon>Endopterygota</taxon>
        <taxon>Coleoptera</taxon>
        <taxon>Polyphaga</taxon>
        <taxon>Cucujiformia</taxon>
        <taxon>Chrysomeloidea</taxon>
        <taxon>Chrysomelidae</taxon>
        <taxon>Chrysomelinae</taxon>
        <taxon>Chrysomelini</taxon>
        <taxon>Phaedon</taxon>
    </lineage>
</organism>
<protein>
    <recommendedName>
        <fullName evidence="9">Hydroxylysine kinase</fullName>
        <ecNumber evidence="8">2.7.1.81</ecNumber>
    </recommendedName>
</protein>
<evidence type="ECO:0000256" key="3">
    <source>
        <dbReference type="ARBA" id="ARBA00022490"/>
    </source>
</evidence>
<dbReference type="InterPro" id="IPR002575">
    <property type="entry name" value="Aminoglycoside_PTrfase"/>
</dbReference>
<evidence type="ECO:0000256" key="1">
    <source>
        <dbReference type="ARBA" id="ARBA00004496"/>
    </source>
</evidence>
<dbReference type="Proteomes" id="UP001153737">
    <property type="component" value="Chromosome 4"/>
</dbReference>
<dbReference type="EC" id="2.7.1.81" evidence="8"/>
<reference evidence="11" key="1">
    <citation type="submission" date="2022-01" db="EMBL/GenBank/DDBJ databases">
        <authorList>
            <person name="King R."/>
        </authorList>
    </citation>
    <scope>NUCLEOTIDE SEQUENCE</scope>
</reference>
<evidence type="ECO:0000313" key="12">
    <source>
        <dbReference type="Proteomes" id="UP001153737"/>
    </source>
</evidence>
<comment type="similarity">
    <text evidence="2">Belongs to the aminoglycoside phosphotransferase family.</text>
</comment>
<comment type="subcellular location">
    <subcellularLocation>
        <location evidence="1">Cytoplasm</location>
    </subcellularLocation>
</comment>
<sequence>MPVPTKNGNFMEKITLSSGQHIIRVLEYVEGTILQKVTCPPELFYDVGYTVGKLDLDMKNFHHDAYDKRNFLWMLQSVPYLSKFVFAVSDERNKEVVINVIEEFERRVLPISNSLEKGLIHGDVNEQNIIVDKVADKYSIQAIIDFGDTHIGCYLYEVAITMAYMILTSENIESGGYVLAGYHSAKRVSENELSLLKVCVAARLCQSLVMGAYSILQDPENTYVLTTAAKGWTILNELWRQPESEILDGWKSKLKQ</sequence>
<evidence type="ECO:0000256" key="9">
    <source>
        <dbReference type="ARBA" id="ARBA00040505"/>
    </source>
</evidence>
<dbReference type="Gene3D" id="3.90.1200.10">
    <property type="match status" value="1"/>
</dbReference>
<evidence type="ECO:0000256" key="6">
    <source>
        <dbReference type="ARBA" id="ARBA00036820"/>
    </source>
</evidence>
<dbReference type="EMBL" id="OU896710">
    <property type="protein sequence ID" value="CAH1163516.1"/>
    <property type="molecule type" value="Genomic_DNA"/>
</dbReference>
<evidence type="ECO:0000313" key="11">
    <source>
        <dbReference type="EMBL" id="CAH1163516.1"/>
    </source>
</evidence>
<keyword evidence="12" id="KW-1185">Reference proteome</keyword>
<comment type="function">
    <text evidence="7">Catalyzes the GTP-dependent phosphorylation of 5-hydroxy-L-lysine.</text>
</comment>
<evidence type="ECO:0000256" key="2">
    <source>
        <dbReference type="ARBA" id="ARBA00006219"/>
    </source>
</evidence>
<gene>
    <name evidence="11" type="ORF">PHAECO_LOCUS7922</name>
</gene>
<evidence type="ECO:0000256" key="8">
    <source>
        <dbReference type="ARBA" id="ARBA00038873"/>
    </source>
</evidence>
<accession>A0A9P0DUL5</accession>
<evidence type="ECO:0000256" key="5">
    <source>
        <dbReference type="ARBA" id="ARBA00022777"/>
    </source>
</evidence>
<dbReference type="Pfam" id="PF01636">
    <property type="entry name" value="APH"/>
    <property type="match status" value="1"/>
</dbReference>
<dbReference type="GO" id="GO:0005737">
    <property type="term" value="C:cytoplasm"/>
    <property type="evidence" value="ECO:0007669"/>
    <property type="project" value="UniProtKB-SubCell"/>
</dbReference>
<dbReference type="PANTHER" id="PTHR21064:SF1">
    <property type="entry name" value="HYDROXYLYSINE KINASE"/>
    <property type="match status" value="1"/>
</dbReference>
<dbReference type="InterPro" id="IPR050249">
    <property type="entry name" value="Pseudomonas-type_ThrB"/>
</dbReference>
<comment type="catalytic activity">
    <reaction evidence="6">
        <text>(5R)-5-hydroxy-L-lysine + GTP = (5R)-5-phosphooxy-L-lysine + GDP + H(+)</text>
        <dbReference type="Rhea" id="RHEA:19049"/>
        <dbReference type="ChEBI" id="CHEBI:15378"/>
        <dbReference type="ChEBI" id="CHEBI:37565"/>
        <dbReference type="ChEBI" id="CHEBI:57882"/>
        <dbReference type="ChEBI" id="CHEBI:58189"/>
        <dbReference type="ChEBI" id="CHEBI:58357"/>
        <dbReference type="EC" id="2.7.1.81"/>
    </reaction>
</comment>